<reference evidence="1" key="1">
    <citation type="submission" date="2021-05" db="EMBL/GenBank/DDBJ databases">
        <authorList>
            <person name="Pietrasiak N."/>
            <person name="Ward R."/>
            <person name="Stajich J.E."/>
            <person name="Kurbessoian T."/>
        </authorList>
    </citation>
    <scope>NUCLEOTIDE SEQUENCE</scope>
    <source>
        <strain evidence="1">UHER 2000/2452</strain>
    </source>
</reference>
<organism evidence="1 2">
    <name type="scientific">Drouetiella hepatica Uher 2000/2452</name>
    <dbReference type="NCBI Taxonomy" id="904376"/>
    <lineage>
        <taxon>Bacteria</taxon>
        <taxon>Bacillati</taxon>
        <taxon>Cyanobacteriota</taxon>
        <taxon>Cyanophyceae</taxon>
        <taxon>Oculatellales</taxon>
        <taxon>Oculatellaceae</taxon>
        <taxon>Drouetiella</taxon>
    </lineage>
</organism>
<sequence>MKPAISWLEYQQLELILPAKPVKVSWCDRLLHLWREWMCHLTQPTDIQISSVCDASGKVWWSGYDPQTQRSLHQVSENEIRVWIERRYLS</sequence>
<reference evidence="1" key="2">
    <citation type="journal article" date="2022" name="Microbiol. Resour. Announc.">
        <title>Metagenome Sequencing to Explore Phylogenomics of Terrestrial Cyanobacteria.</title>
        <authorList>
            <person name="Ward R.D."/>
            <person name="Stajich J.E."/>
            <person name="Johansen J.R."/>
            <person name="Huntemann M."/>
            <person name="Clum A."/>
            <person name="Foster B."/>
            <person name="Foster B."/>
            <person name="Roux S."/>
            <person name="Palaniappan K."/>
            <person name="Varghese N."/>
            <person name="Mukherjee S."/>
            <person name="Reddy T.B.K."/>
            <person name="Daum C."/>
            <person name="Copeland A."/>
            <person name="Chen I.A."/>
            <person name="Ivanova N.N."/>
            <person name="Kyrpides N.C."/>
            <person name="Shapiro N."/>
            <person name="Eloe-Fadrosh E.A."/>
            <person name="Pietrasiak N."/>
        </authorList>
    </citation>
    <scope>NUCLEOTIDE SEQUENCE</scope>
    <source>
        <strain evidence="1">UHER 2000/2452</strain>
    </source>
</reference>
<gene>
    <name evidence="1" type="ORF">KME15_21135</name>
</gene>
<dbReference type="Proteomes" id="UP000757435">
    <property type="component" value="Unassembled WGS sequence"/>
</dbReference>
<comment type="caution">
    <text evidence="1">The sequence shown here is derived from an EMBL/GenBank/DDBJ whole genome shotgun (WGS) entry which is preliminary data.</text>
</comment>
<protein>
    <submittedName>
        <fullName evidence="1">Uncharacterized protein</fullName>
    </submittedName>
</protein>
<dbReference type="AlphaFoldDB" id="A0A951UPU4"/>
<evidence type="ECO:0000313" key="1">
    <source>
        <dbReference type="EMBL" id="MBW4661189.1"/>
    </source>
</evidence>
<proteinExistence type="predicted"/>
<evidence type="ECO:0000313" key="2">
    <source>
        <dbReference type="Proteomes" id="UP000757435"/>
    </source>
</evidence>
<accession>A0A951UPU4</accession>
<dbReference type="EMBL" id="JAHHHD010000031">
    <property type="protein sequence ID" value="MBW4661189.1"/>
    <property type="molecule type" value="Genomic_DNA"/>
</dbReference>
<name>A0A951UPU4_9CYAN</name>